<sequence>MELELKEYVRIVRRRLWIIISLVLISTMTTGIISYYFIQPVYTASAKLIVNKSEDNKGKESFDYGSVSIDIKLVNTYKEIIKTPAIMDRVVERYPEINLSSEALISKVRVSSVNETQVMTISAQDQSQKQAVRIVNAISEVFQSEISTILKVDNVTILNRAKESDRTAPISPNPTTNIGISFLLSLLVSIGIALLLEYMDDTIKTEKDIENYLGIPTLGVITKIKPKDVVKGKSAKQQRVVGDTKYVNVNQ</sequence>
<comment type="caution">
    <text evidence="9">The sequence shown here is derived from an EMBL/GenBank/DDBJ whole genome shotgun (WGS) entry which is preliminary data.</text>
</comment>
<dbReference type="EMBL" id="JACVVD010000002">
    <property type="protein sequence ID" value="MBD0379773.1"/>
    <property type="molecule type" value="Genomic_DNA"/>
</dbReference>
<dbReference type="GO" id="GO:0005886">
    <property type="term" value="C:plasma membrane"/>
    <property type="evidence" value="ECO:0007669"/>
    <property type="project" value="UniProtKB-SubCell"/>
</dbReference>
<evidence type="ECO:0000256" key="1">
    <source>
        <dbReference type="ARBA" id="ARBA00004651"/>
    </source>
</evidence>
<dbReference type="Pfam" id="PF02706">
    <property type="entry name" value="Wzz"/>
    <property type="match status" value="1"/>
</dbReference>
<accession>A0A926KMC6</accession>
<feature type="transmembrane region" description="Helical" evidence="7">
    <location>
        <begin position="16"/>
        <end position="38"/>
    </location>
</feature>
<keyword evidence="3" id="KW-1003">Cell membrane</keyword>
<evidence type="ECO:0000256" key="4">
    <source>
        <dbReference type="ARBA" id="ARBA00022692"/>
    </source>
</evidence>
<dbReference type="InterPro" id="IPR003856">
    <property type="entry name" value="LPS_length_determ_N"/>
</dbReference>
<keyword evidence="6 7" id="KW-0472">Membrane</keyword>
<proteinExistence type="inferred from homology"/>
<feature type="domain" description="Polysaccharide chain length determinant N-terminal" evidence="8">
    <location>
        <begin position="2"/>
        <end position="92"/>
    </location>
</feature>
<dbReference type="InterPro" id="IPR050445">
    <property type="entry name" value="Bact_polysacc_biosynth/exp"/>
</dbReference>
<evidence type="ECO:0000256" key="5">
    <source>
        <dbReference type="ARBA" id="ARBA00022989"/>
    </source>
</evidence>
<evidence type="ECO:0000313" key="10">
    <source>
        <dbReference type="Proteomes" id="UP000650466"/>
    </source>
</evidence>
<keyword evidence="10" id="KW-1185">Reference proteome</keyword>
<name>A0A926KMC6_9BACL</name>
<reference evidence="9" key="1">
    <citation type="submission" date="2020-09" db="EMBL/GenBank/DDBJ databases">
        <title>Draft Genome Sequence of Paenibacillus sp. WST5.</title>
        <authorList>
            <person name="Bao Z."/>
        </authorList>
    </citation>
    <scope>NUCLEOTIDE SEQUENCE</scope>
    <source>
        <strain evidence="9">WST5</strain>
    </source>
</reference>
<dbReference type="Proteomes" id="UP000650466">
    <property type="component" value="Unassembled WGS sequence"/>
</dbReference>
<comment type="subcellular location">
    <subcellularLocation>
        <location evidence="1">Cell membrane</location>
        <topology evidence="1">Multi-pass membrane protein</topology>
    </subcellularLocation>
</comment>
<feature type="transmembrane region" description="Helical" evidence="7">
    <location>
        <begin position="178"/>
        <end position="196"/>
    </location>
</feature>
<evidence type="ECO:0000256" key="3">
    <source>
        <dbReference type="ARBA" id="ARBA00022475"/>
    </source>
</evidence>
<protein>
    <submittedName>
        <fullName evidence="9">Lipopolysaccharide biosynthesis protein</fullName>
    </submittedName>
</protein>
<dbReference type="PANTHER" id="PTHR32309">
    <property type="entry name" value="TYROSINE-PROTEIN KINASE"/>
    <property type="match status" value="1"/>
</dbReference>
<gene>
    <name evidence="9" type="ORF">ICC18_06585</name>
</gene>
<organism evidence="9 10">
    <name type="scientific">Paenibacillus sedimenti</name>
    <dbReference type="NCBI Taxonomy" id="2770274"/>
    <lineage>
        <taxon>Bacteria</taxon>
        <taxon>Bacillati</taxon>
        <taxon>Bacillota</taxon>
        <taxon>Bacilli</taxon>
        <taxon>Bacillales</taxon>
        <taxon>Paenibacillaceae</taxon>
        <taxon>Paenibacillus</taxon>
    </lineage>
</organism>
<keyword evidence="5 7" id="KW-1133">Transmembrane helix</keyword>
<evidence type="ECO:0000313" key="9">
    <source>
        <dbReference type="EMBL" id="MBD0379773.1"/>
    </source>
</evidence>
<evidence type="ECO:0000256" key="2">
    <source>
        <dbReference type="ARBA" id="ARBA00006683"/>
    </source>
</evidence>
<keyword evidence="4 7" id="KW-0812">Transmembrane</keyword>
<dbReference type="GO" id="GO:0004713">
    <property type="term" value="F:protein tyrosine kinase activity"/>
    <property type="evidence" value="ECO:0007669"/>
    <property type="project" value="TreeGrafter"/>
</dbReference>
<evidence type="ECO:0000256" key="6">
    <source>
        <dbReference type="ARBA" id="ARBA00023136"/>
    </source>
</evidence>
<evidence type="ECO:0000259" key="8">
    <source>
        <dbReference type="Pfam" id="PF02706"/>
    </source>
</evidence>
<comment type="similarity">
    <text evidence="2">Belongs to the CpsC/CapA family.</text>
</comment>
<dbReference type="AlphaFoldDB" id="A0A926KMC6"/>
<dbReference type="PANTHER" id="PTHR32309:SF13">
    <property type="entry name" value="FERRIC ENTEROBACTIN TRANSPORT PROTEIN FEPE"/>
    <property type="match status" value="1"/>
</dbReference>
<evidence type="ECO:0000256" key="7">
    <source>
        <dbReference type="SAM" id="Phobius"/>
    </source>
</evidence>
<dbReference type="RefSeq" id="WP_188173561.1">
    <property type="nucleotide sequence ID" value="NZ_JACVVD010000002.1"/>
</dbReference>